<comment type="caution">
    <text evidence="4">The sequence shown here is derived from an EMBL/GenBank/DDBJ whole genome shotgun (WGS) entry which is preliminary data.</text>
</comment>
<dbReference type="InterPro" id="IPR013154">
    <property type="entry name" value="ADH-like_N"/>
</dbReference>
<accession>A0A9D1SFX7</accession>
<dbReference type="InterPro" id="IPR050129">
    <property type="entry name" value="Zn_alcohol_dh"/>
</dbReference>
<organism evidence="4 5">
    <name type="scientific">Candidatus Scatosoma pullistercoris</name>
    <dbReference type="NCBI Taxonomy" id="2840934"/>
    <lineage>
        <taxon>Bacteria</taxon>
        <taxon>Bacillati</taxon>
        <taxon>Bacillota</taxon>
        <taxon>Clostridia</taxon>
        <taxon>Candidatus Scatosoma</taxon>
    </lineage>
</organism>
<evidence type="ECO:0000256" key="1">
    <source>
        <dbReference type="ARBA" id="ARBA00023002"/>
    </source>
</evidence>
<gene>
    <name evidence="4" type="ORF">IAC57_01075</name>
</gene>
<reference evidence="4" key="1">
    <citation type="submission" date="2020-10" db="EMBL/GenBank/DDBJ databases">
        <authorList>
            <person name="Gilroy R."/>
        </authorList>
    </citation>
    <scope>NUCLEOTIDE SEQUENCE</scope>
    <source>
        <strain evidence="4">11687</strain>
    </source>
</reference>
<keyword evidence="1" id="KW-0560">Oxidoreductase</keyword>
<feature type="domain" description="Alcohol dehydrogenase-like C-terminal" evidence="2">
    <location>
        <begin position="161"/>
        <end position="281"/>
    </location>
</feature>
<dbReference type="GO" id="GO:0016491">
    <property type="term" value="F:oxidoreductase activity"/>
    <property type="evidence" value="ECO:0007669"/>
    <property type="project" value="UniProtKB-KW"/>
</dbReference>
<proteinExistence type="predicted"/>
<dbReference type="Gene3D" id="3.40.50.720">
    <property type="entry name" value="NAD(P)-binding Rossmann-like Domain"/>
    <property type="match status" value="1"/>
</dbReference>
<dbReference type="Gene3D" id="3.90.180.10">
    <property type="entry name" value="Medium-chain alcohol dehydrogenases, catalytic domain"/>
    <property type="match status" value="1"/>
</dbReference>
<dbReference type="InterPro" id="IPR013149">
    <property type="entry name" value="ADH-like_C"/>
</dbReference>
<evidence type="ECO:0000313" key="4">
    <source>
        <dbReference type="EMBL" id="HIU58671.1"/>
    </source>
</evidence>
<feature type="domain" description="Alcohol dehydrogenase-like N-terminal" evidence="3">
    <location>
        <begin position="23"/>
        <end position="117"/>
    </location>
</feature>
<dbReference type="EMBL" id="DVMZ01000029">
    <property type="protein sequence ID" value="HIU58671.1"/>
    <property type="molecule type" value="Genomic_DNA"/>
</dbReference>
<evidence type="ECO:0000313" key="5">
    <source>
        <dbReference type="Proteomes" id="UP000824081"/>
    </source>
</evidence>
<dbReference type="Pfam" id="PF00107">
    <property type="entry name" value="ADH_zinc_N"/>
    <property type="match status" value="1"/>
</dbReference>
<name>A0A9D1SFX7_9FIRM</name>
<sequence length="332" mass="36180">MKIWQLNSPNHLQREEAPDLVRGKDQVKIKVTKALLSEADVSVFTGLVKVRYPAIPGRFAIGQVTECAPDSFIQKGDRVFLASVTEDECAPDGLRVAGETAPGFYRDFVLAGPDEAYVLPASVSDEAAFLIDAVAMAEHVVDEMNVSVGQHVLVIGGGLYGNVLCQILIYHRAVPILADNNAERLARAKKSGIYYTFPNDETLKGHILEVTGGKLADAAVYLAFSNKSEPSSLFSLVARGAHVAFCAPVGKNLVVNLGNALKNNVTVKGITESREFVSTAINILANKAVNFNEFPYRSFPEEALPDTMLRYAEILRETGSLPEEMDIFKFIF</sequence>
<dbReference type="InterPro" id="IPR036291">
    <property type="entry name" value="NAD(P)-bd_dom_sf"/>
</dbReference>
<dbReference type="PANTHER" id="PTHR43401:SF2">
    <property type="entry name" value="L-THREONINE 3-DEHYDROGENASE"/>
    <property type="match status" value="1"/>
</dbReference>
<evidence type="ECO:0000259" key="3">
    <source>
        <dbReference type="Pfam" id="PF08240"/>
    </source>
</evidence>
<evidence type="ECO:0000259" key="2">
    <source>
        <dbReference type="Pfam" id="PF00107"/>
    </source>
</evidence>
<dbReference type="SUPFAM" id="SSF50129">
    <property type="entry name" value="GroES-like"/>
    <property type="match status" value="1"/>
</dbReference>
<dbReference type="Pfam" id="PF08240">
    <property type="entry name" value="ADH_N"/>
    <property type="match status" value="1"/>
</dbReference>
<protein>
    <submittedName>
        <fullName evidence="4">Zinc-binding dehydrogenase</fullName>
    </submittedName>
</protein>
<reference evidence="4" key="2">
    <citation type="journal article" date="2021" name="PeerJ">
        <title>Extensive microbial diversity within the chicken gut microbiome revealed by metagenomics and culture.</title>
        <authorList>
            <person name="Gilroy R."/>
            <person name="Ravi A."/>
            <person name="Getino M."/>
            <person name="Pursley I."/>
            <person name="Horton D.L."/>
            <person name="Alikhan N.F."/>
            <person name="Baker D."/>
            <person name="Gharbi K."/>
            <person name="Hall N."/>
            <person name="Watson M."/>
            <person name="Adriaenssens E.M."/>
            <person name="Foster-Nyarko E."/>
            <person name="Jarju S."/>
            <person name="Secka A."/>
            <person name="Antonio M."/>
            <person name="Oren A."/>
            <person name="Chaudhuri R.R."/>
            <person name="La Ragione R."/>
            <person name="Hildebrand F."/>
            <person name="Pallen M.J."/>
        </authorList>
    </citation>
    <scope>NUCLEOTIDE SEQUENCE</scope>
    <source>
        <strain evidence="4">11687</strain>
    </source>
</reference>
<dbReference type="AlphaFoldDB" id="A0A9D1SFX7"/>
<dbReference type="InterPro" id="IPR011032">
    <property type="entry name" value="GroES-like_sf"/>
</dbReference>
<dbReference type="Proteomes" id="UP000824081">
    <property type="component" value="Unassembled WGS sequence"/>
</dbReference>
<dbReference type="SUPFAM" id="SSF51735">
    <property type="entry name" value="NAD(P)-binding Rossmann-fold domains"/>
    <property type="match status" value="1"/>
</dbReference>
<dbReference type="CDD" id="cd05188">
    <property type="entry name" value="MDR"/>
    <property type="match status" value="1"/>
</dbReference>
<dbReference type="PANTHER" id="PTHR43401">
    <property type="entry name" value="L-THREONINE 3-DEHYDROGENASE"/>
    <property type="match status" value="1"/>
</dbReference>